<protein>
    <submittedName>
        <fullName evidence="1">Uncharacterized protein</fullName>
    </submittedName>
</protein>
<proteinExistence type="predicted"/>
<keyword evidence="2" id="KW-1185">Reference proteome</keyword>
<name>A0ACC0B643_CATRO</name>
<accession>A0ACC0B643</accession>
<gene>
    <name evidence="1" type="ORF">M9H77_17951</name>
</gene>
<reference evidence="2" key="1">
    <citation type="journal article" date="2023" name="Nat. Plants">
        <title>Single-cell RNA sequencing provides a high-resolution roadmap for understanding the multicellular compartmentation of specialized metabolism.</title>
        <authorList>
            <person name="Sun S."/>
            <person name="Shen X."/>
            <person name="Li Y."/>
            <person name="Li Y."/>
            <person name="Wang S."/>
            <person name="Li R."/>
            <person name="Zhang H."/>
            <person name="Shen G."/>
            <person name="Guo B."/>
            <person name="Wei J."/>
            <person name="Xu J."/>
            <person name="St-Pierre B."/>
            <person name="Chen S."/>
            <person name="Sun C."/>
        </authorList>
    </citation>
    <scope>NUCLEOTIDE SEQUENCE [LARGE SCALE GENOMIC DNA]</scope>
</reference>
<evidence type="ECO:0000313" key="2">
    <source>
        <dbReference type="Proteomes" id="UP001060085"/>
    </source>
</evidence>
<evidence type="ECO:0000313" key="1">
    <source>
        <dbReference type="EMBL" id="KAI5668098.1"/>
    </source>
</evidence>
<dbReference type="Proteomes" id="UP001060085">
    <property type="component" value="Linkage Group LG04"/>
</dbReference>
<sequence>MKPKVDNEEEEVQCGCPFKLKGKQMAMSENWQLFVHDGRHNHALMPRKYTTSLPRLRGIGCRAKTWLKKFFAQVINGITRSSIETGTTTTYNMPLLKVVGMTLTRIPKEIGCSEDEVAEKAGLLTLFVHYLVESPCSYIRESLDRSINAFGMDTTNSAESEYSVLKLWLSTCHGDLDTVFMNIDLLIQSQIANIKSSLENSRTKEKFIAKGNLILRNISNKISDLPLKKI</sequence>
<dbReference type="EMBL" id="CM044704">
    <property type="protein sequence ID" value="KAI5668098.1"/>
    <property type="molecule type" value="Genomic_DNA"/>
</dbReference>
<organism evidence="1 2">
    <name type="scientific">Catharanthus roseus</name>
    <name type="common">Madagascar periwinkle</name>
    <name type="synonym">Vinca rosea</name>
    <dbReference type="NCBI Taxonomy" id="4058"/>
    <lineage>
        <taxon>Eukaryota</taxon>
        <taxon>Viridiplantae</taxon>
        <taxon>Streptophyta</taxon>
        <taxon>Embryophyta</taxon>
        <taxon>Tracheophyta</taxon>
        <taxon>Spermatophyta</taxon>
        <taxon>Magnoliopsida</taxon>
        <taxon>eudicotyledons</taxon>
        <taxon>Gunneridae</taxon>
        <taxon>Pentapetalae</taxon>
        <taxon>asterids</taxon>
        <taxon>lamiids</taxon>
        <taxon>Gentianales</taxon>
        <taxon>Apocynaceae</taxon>
        <taxon>Rauvolfioideae</taxon>
        <taxon>Vinceae</taxon>
        <taxon>Catharanthinae</taxon>
        <taxon>Catharanthus</taxon>
    </lineage>
</organism>
<comment type="caution">
    <text evidence="1">The sequence shown here is derived from an EMBL/GenBank/DDBJ whole genome shotgun (WGS) entry which is preliminary data.</text>
</comment>